<proteinExistence type="predicted"/>
<evidence type="ECO:0000256" key="1">
    <source>
        <dbReference type="SAM" id="MobiDB-lite"/>
    </source>
</evidence>
<keyword evidence="2" id="KW-1133">Transmembrane helix</keyword>
<feature type="transmembrane region" description="Helical" evidence="2">
    <location>
        <begin position="203"/>
        <end position="226"/>
    </location>
</feature>
<feature type="domain" description="DUF6534" evidence="3">
    <location>
        <begin position="168"/>
        <end position="256"/>
    </location>
</feature>
<keyword evidence="5" id="KW-1185">Reference proteome</keyword>
<organism evidence="4 5">
    <name type="scientific">Mycena sanguinolenta</name>
    <dbReference type="NCBI Taxonomy" id="230812"/>
    <lineage>
        <taxon>Eukaryota</taxon>
        <taxon>Fungi</taxon>
        <taxon>Dikarya</taxon>
        <taxon>Basidiomycota</taxon>
        <taxon>Agaricomycotina</taxon>
        <taxon>Agaricomycetes</taxon>
        <taxon>Agaricomycetidae</taxon>
        <taxon>Agaricales</taxon>
        <taxon>Marasmiineae</taxon>
        <taxon>Mycenaceae</taxon>
        <taxon>Mycena</taxon>
    </lineage>
</organism>
<dbReference type="EMBL" id="JACAZH010000042">
    <property type="protein sequence ID" value="KAF7335169.1"/>
    <property type="molecule type" value="Genomic_DNA"/>
</dbReference>
<name>A0A8H7CEZ3_9AGAR</name>
<evidence type="ECO:0000256" key="2">
    <source>
        <dbReference type="SAM" id="Phobius"/>
    </source>
</evidence>
<feature type="transmembrane region" description="Helical" evidence="2">
    <location>
        <begin position="92"/>
        <end position="113"/>
    </location>
</feature>
<feature type="region of interest" description="Disordered" evidence="1">
    <location>
        <begin position="311"/>
        <end position="336"/>
    </location>
</feature>
<dbReference type="AlphaFoldDB" id="A0A8H7CEZ3"/>
<sequence>MSTTLPPLDSLTGALLIGTWASSLLYMAELLQVIKYFRTYKKDDWKLKSYVAIAFAIDTISATADYACVYLYTITHAGDRMYMAKQNWGMPLYIISTTTVALMVQSFLAFLYWRFPEKNMILVCFLSILILAAFGGGLASGLTIVLFPAFKDRSKVRISGTVWIITQVSADLIIAGALVREFVKAKSVFKGQRRINSVLKRLVSQTIQTGTATAVIAVLALVVFLYDDETNIPVGILYISGRVYILTMLINLNIREFPRRAPNAGTTSGQRETVRIAHGTTYNLTELYPSEPDSNTSGSVKSSLLLSASQPSASISQTQPPEIEMVPIDTKHVPEV</sequence>
<dbReference type="PANTHER" id="PTHR40465:SF1">
    <property type="entry name" value="DUF6534 DOMAIN-CONTAINING PROTEIN"/>
    <property type="match status" value="1"/>
</dbReference>
<evidence type="ECO:0000313" key="5">
    <source>
        <dbReference type="Proteomes" id="UP000623467"/>
    </source>
</evidence>
<gene>
    <name evidence="4" type="ORF">MSAN_02350100</name>
</gene>
<comment type="caution">
    <text evidence="4">The sequence shown here is derived from an EMBL/GenBank/DDBJ whole genome shotgun (WGS) entry which is preliminary data.</text>
</comment>
<keyword evidence="2" id="KW-0472">Membrane</keyword>
<feature type="compositionally biased region" description="Low complexity" evidence="1">
    <location>
        <begin position="311"/>
        <end position="321"/>
    </location>
</feature>
<reference evidence="4" key="1">
    <citation type="submission" date="2020-05" db="EMBL/GenBank/DDBJ databases">
        <title>Mycena genomes resolve the evolution of fungal bioluminescence.</title>
        <authorList>
            <person name="Tsai I.J."/>
        </authorList>
    </citation>
    <scope>NUCLEOTIDE SEQUENCE</scope>
    <source>
        <strain evidence="4">160909Yilan</strain>
    </source>
</reference>
<evidence type="ECO:0000259" key="3">
    <source>
        <dbReference type="Pfam" id="PF20152"/>
    </source>
</evidence>
<accession>A0A8H7CEZ3</accession>
<feature type="transmembrane region" description="Helical" evidence="2">
    <location>
        <begin position="120"/>
        <end position="150"/>
    </location>
</feature>
<protein>
    <recommendedName>
        <fullName evidence="3">DUF6534 domain-containing protein</fullName>
    </recommendedName>
</protein>
<dbReference type="InterPro" id="IPR045339">
    <property type="entry name" value="DUF6534"/>
</dbReference>
<dbReference type="OrthoDB" id="3203775at2759"/>
<dbReference type="Pfam" id="PF20152">
    <property type="entry name" value="DUF6534"/>
    <property type="match status" value="1"/>
</dbReference>
<feature type="transmembrane region" description="Helical" evidence="2">
    <location>
        <begin position="162"/>
        <end position="183"/>
    </location>
</feature>
<feature type="transmembrane region" description="Helical" evidence="2">
    <location>
        <begin position="49"/>
        <end position="72"/>
    </location>
</feature>
<dbReference type="PANTHER" id="PTHR40465">
    <property type="entry name" value="CHROMOSOME 1, WHOLE GENOME SHOTGUN SEQUENCE"/>
    <property type="match status" value="1"/>
</dbReference>
<keyword evidence="2" id="KW-0812">Transmembrane</keyword>
<feature type="transmembrane region" description="Helical" evidence="2">
    <location>
        <begin position="232"/>
        <end position="252"/>
    </location>
</feature>
<evidence type="ECO:0000313" key="4">
    <source>
        <dbReference type="EMBL" id="KAF7335169.1"/>
    </source>
</evidence>
<dbReference type="Proteomes" id="UP000623467">
    <property type="component" value="Unassembled WGS sequence"/>
</dbReference>
<feature type="transmembrane region" description="Helical" evidence="2">
    <location>
        <begin position="12"/>
        <end position="37"/>
    </location>
</feature>